<organism evidence="3 4">
    <name type="scientific">Chryseobacterium caseinilyticum</name>
    <dbReference type="NCBI Taxonomy" id="2771428"/>
    <lineage>
        <taxon>Bacteria</taxon>
        <taxon>Pseudomonadati</taxon>
        <taxon>Bacteroidota</taxon>
        <taxon>Flavobacteriia</taxon>
        <taxon>Flavobacteriales</taxon>
        <taxon>Weeksellaceae</taxon>
        <taxon>Chryseobacterium group</taxon>
        <taxon>Chryseobacterium</taxon>
    </lineage>
</organism>
<proteinExistence type="predicted"/>
<dbReference type="SUPFAM" id="SSF82171">
    <property type="entry name" value="DPP6 N-terminal domain-like"/>
    <property type="match status" value="1"/>
</dbReference>
<dbReference type="Proteomes" id="UP000637299">
    <property type="component" value="Unassembled WGS sequence"/>
</dbReference>
<keyword evidence="1" id="KW-0378">Hydrolase</keyword>
<accession>A0ABR8ZH63</accession>
<feature type="domain" description="Peptidase S9 prolyl oligopeptidase catalytic" evidence="2">
    <location>
        <begin position="650"/>
        <end position="819"/>
    </location>
</feature>
<evidence type="ECO:0000259" key="2">
    <source>
        <dbReference type="Pfam" id="PF00326"/>
    </source>
</evidence>
<dbReference type="PANTHER" id="PTHR42776">
    <property type="entry name" value="SERINE PEPTIDASE S9 FAMILY MEMBER"/>
    <property type="match status" value="1"/>
</dbReference>
<evidence type="ECO:0000313" key="4">
    <source>
        <dbReference type="Proteomes" id="UP000637299"/>
    </source>
</evidence>
<name>A0ABR8ZH63_9FLAO</name>
<protein>
    <submittedName>
        <fullName evidence="3">Prolyl oligopeptidase family serine peptidase</fullName>
    </submittedName>
</protein>
<dbReference type="SUPFAM" id="SSF53474">
    <property type="entry name" value="alpha/beta-Hydrolases"/>
    <property type="match status" value="1"/>
</dbReference>
<dbReference type="RefSeq" id="WP_191738597.1">
    <property type="nucleotide sequence ID" value="NZ_JACYFS010000014.1"/>
</dbReference>
<gene>
    <name evidence="3" type="ORF">IC610_19770</name>
</gene>
<dbReference type="EMBL" id="JACYFS010000014">
    <property type="protein sequence ID" value="MBD8084648.1"/>
    <property type="molecule type" value="Genomic_DNA"/>
</dbReference>
<dbReference type="PANTHER" id="PTHR42776:SF27">
    <property type="entry name" value="DIPEPTIDYL PEPTIDASE FAMILY MEMBER 6"/>
    <property type="match status" value="1"/>
</dbReference>
<evidence type="ECO:0000313" key="3">
    <source>
        <dbReference type="EMBL" id="MBD8084648.1"/>
    </source>
</evidence>
<comment type="caution">
    <text evidence="3">The sequence shown here is derived from an EMBL/GenBank/DDBJ whole genome shotgun (WGS) entry which is preliminary data.</text>
</comment>
<dbReference type="Pfam" id="PF00326">
    <property type="entry name" value="Peptidase_S9"/>
    <property type="match status" value="1"/>
</dbReference>
<dbReference type="Gene3D" id="3.40.50.1820">
    <property type="entry name" value="alpha/beta hydrolase"/>
    <property type="match status" value="1"/>
</dbReference>
<keyword evidence="4" id="KW-1185">Reference proteome</keyword>
<dbReference type="InterPro" id="IPR029058">
    <property type="entry name" value="AB_hydrolase_fold"/>
</dbReference>
<dbReference type="InterPro" id="IPR001375">
    <property type="entry name" value="Peptidase_S9_cat"/>
</dbReference>
<reference evidence="3 4" key="1">
    <citation type="submission" date="2020-09" db="EMBL/GenBank/DDBJ databases">
        <title>Genome seq and assembly of Chryseobacterium sp.</title>
        <authorList>
            <person name="Chhetri G."/>
        </authorList>
    </citation>
    <scope>NUCLEOTIDE SEQUENCE [LARGE SCALE GENOMIC DNA]</scope>
    <source>
        <strain evidence="3 4">GCR10</strain>
    </source>
</reference>
<evidence type="ECO:0000256" key="1">
    <source>
        <dbReference type="ARBA" id="ARBA00022801"/>
    </source>
</evidence>
<sequence length="841" mass="96836">MKTAFITLIVIFLSATVYSQRTQDDSLKLWASKFSDLNWMINSEDGKYAALTLIYPESNDTVFVFSHQRKVPSDTVIGMSDKKSFLGKQHFFAVGAGNAQLLNLQTHQKITFKKVRTAEVMKDVRQFCILDKNKTLSIYNLSGKRILKLLQVEKMTSGKSKVFITTTVESTGSKRKNELLEWNGKKIFRHYSTENTIEKTELLSSQNFLAIREQIIGETAKRMVLLDIKKGKIYVPELIQPIKTDAIKIAEAGNDGTFLVSAEYRTEVSDSQMVEVWYGSDKNLRSARTGKRNYRFWYWKPEKKIISELPSEKSQVYVPLNNSRYLWMFSSKEVYNYIHATPMYDIYLYDIEKNTGLLAFNESSEVIGSMNGNFAVSHSRKTDKWIIFDLENQGITEIDGSQFSNPVFSSDSKILLFSGKSDLFAYDLKTKELSAMKISDAHEVTIMNKKINVAFGHLKTRFRTFTADLSRPLQLQIYDENSKKTSVLRWERGKTSVLIPLTSHKIKEVSETHNHNSALIYSVEENHNIPPGIYRRNTTNGKTELLYRTNRQDKRASDLKTEVLSYKNSSGRPLKAILSYPENFDVSKKYPVIVRIYQKQSDAASAYIRGEIKPDGFNKRLMLERGYFIYQPDVVFDERGTGISALDCVHAALDALRDLTYIDQEKIGLSGHSMGGYEVNFIATHSTRFAAYLSGASVANIMQSYFSYNRLFEIPDYGRFEGGQFEINRPYVGNEELYFRNNPVNYVQQVSAPILLWSGRKDGNILPEQTEAFYIGLLRNRKKVIALFYRDQEHTLGYNTPEAFDLNRRTVDWWDYFLKDKKNVDWIEKEINTNNDNVKLP</sequence>